<dbReference type="Gene3D" id="1.10.10.60">
    <property type="entry name" value="Homeodomain-like"/>
    <property type="match status" value="2"/>
</dbReference>
<dbReference type="PROSITE" id="PS50110">
    <property type="entry name" value="RESPONSE_REGULATORY"/>
    <property type="match status" value="1"/>
</dbReference>
<evidence type="ECO:0000313" key="14">
    <source>
        <dbReference type="Proteomes" id="UP000184038"/>
    </source>
</evidence>
<evidence type="ECO:0000256" key="10">
    <source>
        <dbReference type="PROSITE-ProRule" id="PRU00169"/>
    </source>
</evidence>
<name>A0A1M7NMD4_9FIRM</name>
<dbReference type="SMART" id="SM00342">
    <property type="entry name" value="HTH_ARAC"/>
    <property type="match status" value="1"/>
</dbReference>
<dbReference type="InterPro" id="IPR001789">
    <property type="entry name" value="Sig_transdc_resp-reg_receiver"/>
</dbReference>
<dbReference type="PANTHER" id="PTHR42713">
    <property type="entry name" value="HISTIDINE KINASE-RELATED"/>
    <property type="match status" value="1"/>
</dbReference>
<accession>A0A1M7NMD4</accession>
<protein>
    <recommendedName>
        <fullName evidence="2">Stage 0 sporulation protein A homolog</fullName>
    </recommendedName>
</protein>
<dbReference type="Pfam" id="PF12833">
    <property type="entry name" value="HTH_18"/>
    <property type="match status" value="1"/>
</dbReference>
<dbReference type="Proteomes" id="UP000184038">
    <property type="component" value="Unassembled WGS sequence"/>
</dbReference>
<dbReference type="PROSITE" id="PS00041">
    <property type="entry name" value="HTH_ARAC_FAMILY_1"/>
    <property type="match status" value="1"/>
</dbReference>
<evidence type="ECO:0000256" key="1">
    <source>
        <dbReference type="ARBA" id="ARBA00004496"/>
    </source>
</evidence>
<comment type="function">
    <text evidence="9">May play the central regulatory role in sporulation. It may be an element of the effector pathway responsible for the activation of sporulation genes in response to nutritional stress. Spo0A may act in concert with spo0H (a sigma factor) to control the expression of some genes that are critical to the sporulation process.</text>
</comment>
<feature type="domain" description="HTH araC/xylS-type" evidence="11">
    <location>
        <begin position="162"/>
        <end position="260"/>
    </location>
</feature>
<dbReference type="GO" id="GO:0005737">
    <property type="term" value="C:cytoplasm"/>
    <property type="evidence" value="ECO:0007669"/>
    <property type="project" value="UniProtKB-SubCell"/>
</dbReference>
<keyword evidence="4 10" id="KW-0597">Phosphoprotein</keyword>
<organism evidence="13 14">
    <name type="scientific">Anaerosporobacter mobilis DSM 15930</name>
    <dbReference type="NCBI Taxonomy" id="1120996"/>
    <lineage>
        <taxon>Bacteria</taxon>
        <taxon>Bacillati</taxon>
        <taxon>Bacillota</taxon>
        <taxon>Clostridia</taxon>
        <taxon>Lachnospirales</taxon>
        <taxon>Lachnospiraceae</taxon>
        <taxon>Anaerosporobacter</taxon>
    </lineage>
</organism>
<evidence type="ECO:0000259" key="11">
    <source>
        <dbReference type="PROSITE" id="PS01124"/>
    </source>
</evidence>
<keyword evidence="5" id="KW-0902">Two-component regulatory system</keyword>
<keyword evidence="7" id="KW-0238">DNA-binding</keyword>
<dbReference type="SUPFAM" id="SSF46689">
    <property type="entry name" value="Homeodomain-like"/>
    <property type="match status" value="2"/>
</dbReference>
<dbReference type="Pfam" id="PF00072">
    <property type="entry name" value="Response_reg"/>
    <property type="match status" value="1"/>
</dbReference>
<keyword evidence="3" id="KW-0963">Cytoplasm</keyword>
<evidence type="ECO:0000256" key="4">
    <source>
        <dbReference type="ARBA" id="ARBA00022553"/>
    </source>
</evidence>
<dbReference type="InterPro" id="IPR018062">
    <property type="entry name" value="HTH_AraC-typ_CS"/>
</dbReference>
<proteinExistence type="predicted"/>
<dbReference type="STRING" id="1120996.SAMN02746066_04611"/>
<evidence type="ECO:0000256" key="8">
    <source>
        <dbReference type="ARBA" id="ARBA00023163"/>
    </source>
</evidence>
<dbReference type="InterPro" id="IPR011006">
    <property type="entry name" value="CheY-like_superfamily"/>
</dbReference>
<feature type="modified residue" description="4-aspartylphosphate" evidence="10">
    <location>
        <position position="63"/>
    </location>
</feature>
<evidence type="ECO:0000313" key="13">
    <source>
        <dbReference type="EMBL" id="SHN05053.1"/>
    </source>
</evidence>
<dbReference type="InterPro" id="IPR020449">
    <property type="entry name" value="Tscrpt_reg_AraC-type_HTH"/>
</dbReference>
<dbReference type="PROSITE" id="PS01124">
    <property type="entry name" value="HTH_ARAC_FAMILY_2"/>
    <property type="match status" value="1"/>
</dbReference>
<dbReference type="InterPro" id="IPR018060">
    <property type="entry name" value="HTH_AraC"/>
</dbReference>
<dbReference type="GO" id="GO:0000160">
    <property type="term" value="P:phosphorelay signal transduction system"/>
    <property type="evidence" value="ECO:0007669"/>
    <property type="project" value="UniProtKB-KW"/>
</dbReference>
<comment type="subcellular location">
    <subcellularLocation>
        <location evidence="1">Cytoplasm</location>
    </subcellularLocation>
</comment>
<evidence type="ECO:0000256" key="2">
    <source>
        <dbReference type="ARBA" id="ARBA00018672"/>
    </source>
</evidence>
<dbReference type="CDD" id="cd17536">
    <property type="entry name" value="REC_YesN-like"/>
    <property type="match status" value="1"/>
</dbReference>
<dbReference type="SMART" id="SM00448">
    <property type="entry name" value="REC"/>
    <property type="match status" value="1"/>
</dbReference>
<keyword evidence="14" id="KW-1185">Reference proteome</keyword>
<reference evidence="13 14" key="1">
    <citation type="submission" date="2016-11" db="EMBL/GenBank/DDBJ databases">
        <authorList>
            <person name="Jaros S."/>
            <person name="Januszkiewicz K."/>
            <person name="Wedrychowicz H."/>
        </authorList>
    </citation>
    <scope>NUCLEOTIDE SEQUENCE [LARGE SCALE GENOMIC DNA]</scope>
    <source>
        <strain evidence="13 14">DSM 15930</strain>
    </source>
</reference>
<dbReference type="InterPro" id="IPR051552">
    <property type="entry name" value="HptR"/>
</dbReference>
<evidence type="ECO:0000256" key="3">
    <source>
        <dbReference type="ARBA" id="ARBA00022490"/>
    </source>
</evidence>
<dbReference type="GO" id="GO:0043565">
    <property type="term" value="F:sequence-specific DNA binding"/>
    <property type="evidence" value="ECO:0007669"/>
    <property type="project" value="InterPro"/>
</dbReference>
<sequence>MLLSGGESMYKVMIIDDEPIIVEGLQKIVPWEKWNCKVDAVAYNGADGLELINGVRPDIIVSDISMPQMDGLSMIASVKSQFPDLEVIILTGYRNFDYARQAINLGVTRFLLKPSKMDEIEEALSFITNHLSDKKAQSSNLLDDEKEEEHIDENPAGKFIVKNAVRYIEEHYQEKLKLSDVADQVYVSQWHLSKLLNRHMEQNFSEILNNVRIEKARVLLQDPALRIGDIAEQVGFLDIAHFSRVFKKQVGKSANDYRNTVLGNK</sequence>
<dbReference type="InterPro" id="IPR009057">
    <property type="entry name" value="Homeodomain-like_sf"/>
</dbReference>
<dbReference type="SUPFAM" id="SSF52172">
    <property type="entry name" value="CheY-like"/>
    <property type="match status" value="1"/>
</dbReference>
<keyword evidence="6" id="KW-0805">Transcription regulation</keyword>
<dbReference type="Gene3D" id="3.40.50.2300">
    <property type="match status" value="1"/>
</dbReference>
<gene>
    <name evidence="13" type="ORF">SAMN02746066_04611</name>
</gene>
<feature type="domain" description="Response regulatory" evidence="12">
    <location>
        <begin position="11"/>
        <end position="128"/>
    </location>
</feature>
<evidence type="ECO:0000256" key="9">
    <source>
        <dbReference type="ARBA" id="ARBA00024867"/>
    </source>
</evidence>
<keyword evidence="8" id="KW-0804">Transcription</keyword>
<dbReference type="AlphaFoldDB" id="A0A1M7NMD4"/>
<evidence type="ECO:0000256" key="6">
    <source>
        <dbReference type="ARBA" id="ARBA00023015"/>
    </source>
</evidence>
<evidence type="ECO:0000256" key="5">
    <source>
        <dbReference type="ARBA" id="ARBA00023012"/>
    </source>
</evidence>
<dbReference type="PANTHER" id="PTHR42713:SF3">
    <property type="entry name" value="TRANSCRIPTIONAL REGULATORY PROTEIN HPTR"/>
    <property type="match status" value="1"/>
</dbReference>
<dbReference type="GO" id="GO:0003700">
    <property type="term" value="F:DNA-binding transcription factor activity"/>
    <property type="evidence" value="ECO:0007669"/>
    <property type="project" value="InterPro"/>
</dbReference>
<dbReference type="EMBL" id="FRCP01000034">
    <property type="protein sequence ID" value="SHN05053.1"/>
    <property type="molecule type" value="Genomic_DNA"/>
</dbReference>
<evidence type="ECO:0000259" key="12">
    <source>
        <dbReference type="PROSITE" id="PS50110"/>
    </source>
</evidence>
<evidence type="ECO:0000256" key="7">
    <source>
        <dbReference type="ARBA" id="ARBA00023125"/>
    </source>
</evidence>
<dbReference type="PRINTS" id="PR00032">
    <property type="entry name" value="HTHARAC"/>
</dbReference>